<dbReference type="SUPFAM" id="SSF69318">
    <property type="entry name" value="Integrin alpha N-terminal domain"/>
    <property type="match status" value="1"/>
</dbReference>
<dbReference type="Proteomes" id="UP000317835">
    <property type="component" value="Chromosome"/>
</dbReference>
<dbReference type="Pfam" id="PF13517">
    <property type="entry name" value="FG-GAP_3"/>
    <property type="match status" value="2"/>
</dbReference>
<keyword evidence="1" id="KW-0732">Signal</keyword>
<protein>
    <submittedName>
        <fullName evidence="3">FG-GAP repeat protein</fullName>
    </submittedName>
</protein>
<name>A0A518HCQ3_9BACT</name>
<feature type="domain" description="ASPIC/UnbV" evidence="2">
    <location>
        <begin position="881"/>
        <end position="952"/>
    </location>
</feature>
<evidence type="ECO:0000313" key="3">
    <source>
        <dbReference type="EMBL" id="QDV38641.1"/>
    </source>
</evidence>
<dbReference type="PANTHER" id="PTHR16026:SF0">
    <property type="entry name" value="CARTILAGE ACIDIC PROTEIN 1"/>
    <property type="match status" value="1"/>
</dbReference>
<dbReference type="AlphaFoldDB" id="A0A518HCQ3"/>
<dbReference type="InterPro" id="IPR027039">
    <property type="entry name" value="Crtac1"/>
</dbReference>
<dbReference type="RefSeq" id="WP_145277293.1">
    <property type="nucleotide sequence ID" value="NZ_CP036426.1"/>
</dbReference>
<dbReference type="InterPro" id="IPR011519">
    <property type="entry name" value="UnbV_ASPIC"/>
</dbReference>
<dbReference type="InterPro" id="IPR011990">
    <property type="entry name" value="TPR-like_helical_dom_sf"/>
</dbReference>
<dbReference type="Pfam" id="PF14559">
    <property type="entry name" value="TPR_19"/>
    <property type="match status" value="1"/>
</dbReference>
<reference evidence="3 4" key="1">
    <citation type="submission" date="2019-02" db="EMBL/GenBank/DDBJ databases">
        <title>Deep-cultivation of Planctomycetes and their phenomic and genomic characterization uncovers novel biology.</title>
        <authorList>
            <person name="Wiegand S."/>
            <person name="Jogler M."/>
            <person name="Boedeker C."/>
            <person name="Pinto D."/>
            <person name="Vollmers J."/>
            <person name="Rivas-Marin E."/>
            <person name="Kohn T."/>
            <person name="Peeters S.H."/>
            <person name="Heuer A."/>
            <person name="Rast P."/>
            <person name="Oberbeckmann S."/>
            <person name="Bunk B."/>
            <person name="Jeske O."/>
            <person name="Meyerdierks A."/>
            <person name="Storesund J.E."/>
            <person name="Kallscheuer N."/>
            <person name="Luecker S."/>
            <person name="Lage O.M."/>
            <person name="Pohl T."/>
            <person name="Merkel B.J."/>
            <person name="Hornburger P."/>
            <person name="Mueller R.-W."/>
            <person name="Bruemmer F."/>
            <person name="Labrenz M."/>
            <person name="Spormann A.M."/>
            <person name="Op den Camp H."/>
            <person name="Overmann J."/>
            <person name="Amann R."/>
            <person name="Jetten M.S.M."/>
            <person name="Mascher T."/>
            <person name="Medema M.H."/>
            <person name="Devos D.P."/>
            <person name="Kaster A.-K."/>
            <person name="Ovreas L."/>
            <person name="Rohde M."/>
            <person name="Galperin M.Y."/>
            <person name="Jogler C."/>
        </authorList>
    </citation>
    <scope>NUCLEOTIDE SEQUENCE [LARGE SCALE GENOMIC DNA]</scope>
    <source>
        <strain evidence="3 4">ElP</strain>
    </source>
</reference>
<keyword evidence="4" id="KW-1185">Reference proteome</keyword>
<dbReference type="OrthoDB" id="5287961at2"/>
<dbReference type="Pfam" id="PF07593">
    <property type="entry name" value="UnbV_ASPIC"/>
    <property type="match status" value="1"/>
</dbReference>
<evidence type="ECO:0000259" key="2">
    <source>
        <dbReference type="Pfam" id="PF07593"/>
    </source>
</evidence>
<accession>A0A518HCQ3</accession>
<gene>
    <name evidence="3" type="ORF">ElP_65960</name>
</gene>
<evidence type="ECO:0000313" key="4">
    <source>
        <dbReference type="Proteomes" id="UP000317835"/>
    </source>
</evidence>
<sequence>MRRRWAWVAALLVVLGLGSALWIDREARLRRFGGGLEEARSALLDGRHATARRRLADLVDRRPGHGEALYLLGLCEQLLGHPDRAEAAWARIPGGTPEAGLALLHWADVEQERGRLAAAEDRLRAALGIPGAHRPMARWSLVLLLRHEGRFDEARVVFRRGLAEHPEPVEAMKILYKLDTDPFPVETARRDLEIAHRLAPEDDRAWLGLAHLATRSGRFDEAEGWLDRCLGRRPGDPAVWRARLDWALAAGRTGDASEALAHLPAGTDAEADALRFEAWFARQDGDREAERLALEALDRIDPSRPEVIDRLAAIAAEEGRTEAAAGYRAVRTRLEEDRDAYVDLLLAGDLVARSRELSRQAAALGRRFDALAWAALADGAVDEAEVPSAPEADVGGASLADLIPEFAPRPGSAGRGASAEGRGEGKRVLVPRFEDDSARAGLDFVHDRGHVDGRLILPETGAGGVGLLDFDGDGRLDLYAVQAGTFPPAPGAPNADRLYRNRGDGTFEDVSTCSGIASMPGGYGHGVAVGDVDDDGDPDLLVTRWRSYALYRNEGDGTFADATEEAGLGGDRGWPTSAAFADLDDDGDLDLYVCQYLEWDEHGDRTCLDPDDPTNYACNPRDFPALPDRVFRNDGGRFVDVTEEAGFVDPDGRGLGVVAADVDGDRRVDLFVANDMTPDYLFLNRGGFRFEEVGAVAGVAANAQGNYQAGMGTACGDLDGDGRLDLLVTNYFEESTSFFRNLGGGYFADQSAEVNLEAPTRELLGFGLALLDANLDGRLDVLSANGHVHDGRPRYPYAMPAHLLLGGPDGRLVDPGASAGPPFSVPHLGRGLAVGDLDDDGRPDAVLQAQDGPLVYLHNRTEDPGRFLVLRLEGTESNRDAVGAIVTVEAGGRRLVASRNGGGSYQSAGDPRLHFGLGDASEVDAVEVDAVEVRWPSGRVDRHLDLDADAAYLLREGSAAPLPLPGFPRADAPEVASGG</sequence>
<dbReference type="Gene3D" id="1.25.40.10">
    <property type="entry name" value="Tetratricopeptide repeat domain"/>
    <property type="match status" value="2"/>
</dbReference>
<dbReference type="SUPFAM" id="SSF48452">
    <property type="entry name" value="TPR-like"/>
    <property type="match status" value="2"/>
</dbReference>
<dbReference type="PANTHER" id="PTHR16026">
    <property type="entry name" value="CARTILAGE ACIDIC PROTEIN 1"/>
    <property type="match status" value="1"/>
</dbReference>
<dbReference type="EMBL" id="CP036426">
    <property type="protein sequence ID" value="QDV38641.1"/>
    <property type="molecule type" value="Genomic_DNA"/>
</dbReference>
<dbReference type="Pfam" id="PF13432">
    <property type="entry name" value="TPR_16"/>
    <property type="match status" value="2"/>
</dbReference>
<dbReference type="InterPro" id="IPR028994">
    <property type="entry name" value="Integrin_alpha_N"/>
</dbReference>
<organism evidence="3 4">
    <name type="scientific">Tautonia plasticadhaerens</name>
    <dbReference type="NCBI Taxonomy" id="2527974"/>
    <lineage>
        <taxon>Bacteria</taxon>
        <taxon>Pseudomonadati</taxon>
        <taxon>Planctomycetota</taxon>
        <taxon>Planctomycetia</taxon>
        <taxon>Isosphaerales</taxon>
        <taxon>Isosphaeraceae</taxon>
        <taxon>Tautonia</taxon>
    </lineage>
</organism>
<dbReference type="InterPro" id="IPR013517">
    <property type="entry name" value="FG-GAP"/>
</dbReference>
<dbReference type="KEGG" id="tpla:ElP_65960"/>
<dbReference type="Gene3D" id="2.130.10.130">
    <property type="entry name" value="Integrin alpha, N-terminal"/>
    <property type="match status" value="2"/>
</dbReference>
<evidence type="ECO:0000256" key="1">
    <source>
        <dbReference type="ARBA" id="ARBA00022729"/>
    </source>
</evidence>
<proteinExistence type="predicted"/>